<name>A0A4Z2E1D8_9TELE</name>
<sequence>MSASLWDVLRLLNNQRVDGLVCSAGLRSQSGSPEPGCSSRPAHMPWEPRRSPHPPPPPRSSRSNRPSSGRVLAPPPLVRPWFSGALLVNCVLKLLYRAGPADPRASRSLHLPRWLTSNKTDMDCSGISSVPELKYPAWVGRCDLSEAATASEERWDRHGAARFYRAP</sequence>
<evidence type="ECO:0000313" key="3">
    <source>
        <dbReference type="Proteomes" id="UP000314294"/>
    </source>
</evidence>
<dbReference type="OrthoDB" id="9934714at2759"/>
<feature type="compositionally biased region" description="Low complexity" evidence="1">
    <location>
        <begin position="60"/>
        <end position="70"/>
    </location>
</feature>
<evidence type="ECO:0000256" key="1">
    <source>
        <dbReference type="SAM" id="MobiDB-lite"/>
    </source>
</evidence>
<gene>
    <name evidence="2" type="primary">Las2</name>
    <name evidence="2" type="ORF">EYF80_067313</name>
</gene>
<reference evidence="2 3" key="1">
    <citation type="submission" date="2019-03" db="EMBL/GenBank/DDBJ databases">
        <title>First draft genome of Liparis tanakae, snailfish: a comprehensive survey of snailfish specific genes.</title>
        <authorList>
            <person name="Kim W."/>
            <person name="Song I."/>
            <person name="Jeong J.-H."/>
            <person name="Kim D."/>
            <person name="Kim S."/>
            <person name="Ryu S."/>
            <person name="Song J.Y."/>
            <person name="Lee S.K."/>
        </authorList>
    </citation>
    <scope>NUCLEOTIDE SEQUENCE [LARGE SCALE GENOMIC DNA]</scope>
    <source>
        <tissue evidence="2">Muscle</tissue>
    </source>
</reference>
<keyword evidence="3" id="KW-1185">Reference proteome</keyword>
<feature type="region of interest" description="Disordered" evidence="1">
    <location>
        <begin position="27"/>
        <end position="78"/>
    </location>
</feature>
<evidence type="ECO:0000313" key="2">
    <source>
        <dbReference type="EMBL" id="TNN22573.1"/>
    </source>
</evidence>
<proteinExistence type="predicted"/>
<protein>
    <submittedName>
        <fullName evidence="2">Lung adenoma susceptibility protein 2</fullName>
    </submittedName>
</protein>
<dbReference type="AlphaFoldDB" id="A0A4Z2E1D8"/>
<dbReference type="InterPro" id="IPR052679">
    <property type="entry name" value="Cell_Prolif_Regulator"/>
</dbReference>
<accession>A0A4Z2E1D8</accession>
<dbReference type="EMBL" id="SRLO01021880">
    <property type="protein sequence ID" value="TNN22573.1"/>
    <property type="molecule type" value="Genomic_DNA"/>
</dbReference>
<dbReference type="PANTHER" id="PTHR35079:SF1">
    <property type="entry name" value="LUNG ADENOMA SUSCEPTIBILITY PROTEIN 2"/>
    <property type="match status" value="1"/>
</dbReference>
<dbReference type="Proteomes" id="UP000314294">
    <property type="component" value="Unassembled WGS sequence"/>
</dbReference>
<comment type="caution">
    <text evidence="2">The sequence shown here is derived from an EMBL/GenBank/DDBJ whole genome shotgun (WGS) entry which is preliminary data.</text>
</comment>
<organism evidence="2 3">
    <name type="scientific">Liparis tanakae</name>
    <name type="common">Tanaka's snailfish</name>
    <dbReference type="NCBI Taxonomy" id="230148"/>
    <lineage>
        <taxon>Eukaryota</taxon>
        <taxon>Metazoa</taxon>
        <taxon>Chordata</taxon>
        <taxon>Craniata</taxon>
        <taxon>Vertebrata</taxon>
        <taxon>Euteleostomi</taxon>
        <taxon>Actinopterygii</taxon>
        <taxon>Neopterygii</taxon>
        <taxon>Teleostei</taxon>
        <taxon>Neoteleostei</taxon>
        <taxon>Acanthomorphata</taxon>
        <taxon>Eupercaria</taxon>
        <taxon>Perciformes</taxon>
        <taxon>Cottioidei</taxon>
        <taxon>Cottales</taxon>
        <taxon>Liparidae</taxon>
        <taxon>Liparis</taxon>
    </lineage>
</organism>
<dbReference type="PANTHER" id="PTHR35079">
    <property type="entry name" value="LUNG ADENOMA SUSCEPTIBILITY PROTEIN 2"/>
    <property type="match status" value="1"/>
</dbReference>